<evidence type="ECO:0000313" key="2">
    <source>
        <dbReference type="EMBL" id="SDO87865.1"/>
    </source>
</evidence>
<dbReference type="Proteomes" id="UP000198597">
    <property type="component" value="Unassembled WGS sequence"/>
</dbReference>
<organism evidence="2 3">
    <name type="scientific">Clostridium gasigenes</name>
    <dbReference type="NCBI Taxonomy" id="94869"/>
    <lineage>
        <taxon>Bacteria</taxon>
        <taxon>Bacillati</taxon>
        <taxon>Bacillota</taxon>
        <taxon>Clostridia</taxon>
        <taxon>Eubacteriales</taxon>
        <taxon>Clostridiaceae</taxon>
        <taxon>Clostridium</taxon>
    </lineage>
</organism>
<dbReference type="STRING" id="94869.SAMN04488529_101694"/>
<dbReference type="RefSeq" id="WP_089965857.1">
    <property type="nucleotide sequence ID" value="NZ_FNJM01000001.1"/>
</dbReference>
<evidence type="ECO:0000256" key="1">
    <source>
        <dbReference type="SAM" id="MobiDB-lite"/>
    </source>
</evidence>
<dbReference type="Pfam" id="PF05133">
    <property type="entry name" value="SPP1_portal"/>
    <property type="match status" value="1"/>
</dbReference>
<protein>
    <submittedName>
        <fullName evidence="2">Phage portal protein, SPP1 Gp6-like</fullName>
    </submittedName>
</protein>
<proteinExistence type="predicted"/>
<feature type="region of interest" description="Disordered" evidence="1">
    <location>
        <begin position="478"/>
        <end position="498"/>
    </location>
</feature>
<dbReference type="EMBL" id="FNJM01000001">
    <property type="protein sequence ID" value="SDO87865.1"/>
    <property type="molecule type" value="Genomic_DNA"/>
</dbReference>
<name>A0A1H0N5U3_9CLOT</name>
<dbReference type="AlphaFoldDB" id="A0A1H0N5U3"/>
<keyword evidence="3" id="KW-1185">Reference proteome</keyword>
<evidence type="ECO:0000313" key="3">
    <source>
        <dbReference type="Proteomes" id="UP000198597"/>
    </source>
</evidence>
<sequence length="498" mass="57713">MTIKETLLKLSDKEKKEREKARKDYFFYLGETENKEASISDNALLGQSWITLDDLDYMPSQIIDNKIKPLINKQARFMFGKEPDILFKPFDNNDKETCEELRQYVDAILNASKFWSNTLKAFRLATVTKRVMLRIEANPGQPIRIYYHDINDFNYVMDINDITKLKSVTLIRQDAATANKEETEQLWYRYTYYMGNEEGSEELSCYLKKETFKANELDIPIDIEDKDTGLSKIPCWIITNEQSITNPFGVTDIKDMKPLQDSYNRRLSDFNDSLRFLMFGQTVFIDAEKEGVNSAKIAPNSVIALVSIDDEGKKAQAIRLESSFSNSEPVDKYLTRLENSMYEKLSIPRPEQIANVPSGKALGYLYIELVGRSDEKWNDWEPPIRSMLRLIVEACGKFKCYSDWKKEWSNLNHSIVINKNYPIPEDIDSKKKSAIEEVQNNVRSHRSYIKDFTDDENYEEQFNEVIEDITTINSAEQDQFQKGIDSELNKGKDTGGDS</sequence>
<reference evidence="2 3" key="1">
    <citation type="submission" date="2016-10" db="EMBL/GenBank/DDBJ databases">
        <authorList>
            <person name="de Groot N.N."/>
        </authorList>
    </citation>
    <scope>NUCLEOTIDE SEQUENCE [LARGE SCALE GENOMIC DNA]</scope>
    <source>
        <strain evidence="2 3">DSM 12272</strain>
    </source>
</reference>
<feature type="compositionally biased region" description="Basic and acidic residues" evidence="1">
    <location>
        <begin position="484"/>
        <end position="498"/>
    </location>
</feature>
<accession>A0A1H0N5U3</accession>
<dbReference type="OrthoDB" id="1879519at2"/>
<dbReference type="InterPro" id="IPR021145">
    <property type="entry name" value="Portal_protein_SPP1_Gp6-like"/>
</dbReference>
<gene>
    <name evidence="2" type="ORF">SAMN04488529_101694</name>
</gene>